<protein>
    <submittedName>
        <fullName evidence="1">Uncharacterized protein</fullName>
    </submittedName>
</protein>
<evidence type="ECO:0000313" key="2">
    <source>
        <dbReference type="Proteomes" id="UP000545876"/>
    </source>
</evidence>
<proteinExistence type="predicted"/>
<gene>
    <name evidence="1" type="ORF">GX656_00705</name>
</gene>
<evidence type="ECO:0000313" key="1">
    <source>
        <dbReference type="EMBL" id="NLD25149.1"/>
    </source>
</evidence>
<dbReference type="AlphaFoldDB" id="A0A847CZJ4"/>
<accession>A0A847CZJ4</accession>
<dbReference type="Proteomes" id="UP000545876">
    <property type="component" value="Unassembled WGS sequence"/>
</dbReference>
<reference evidence="1 2" key="1">
    <citation type="journal article" date="2020" name="Biotechnol. Biofuels">
        <title>New insights from the biogas microbiome by comprehensive genome-resolved metagenomics of nearly 1600 species originating from multiple anaerobic digesters.</title>
        <authorList>
            <person name="Campanaro S."/>
            <person name="Treu L."/>
            <person name="Rodriguez-R L.M."/>
            <person name="Kovalovszki A."/>
            <person name="Ziels R.M."/>
            <person name="Maus I."/>
            <person name="Zhu X."/>
            <person name="Kougias P.G."/>
            <person name="Basile A."/>
            <person name="Luo G."/>
            <person name="Schluter A."/>
            <person name="Konstantinidis K.T."/>
            <person name="Angelidaki I."/>
        </authorList>
    </citation>
    <scope>NUCLEOTIDE SEQUENCE [LARGE SCALE GENOMIC DNA]</scope>
    <source>
        <strain evidence="1">AS06rmzACSIP_65</strain>
    </source>
</reference>
<comment type="caution">
    <text evidence="1">The sequence shown here is derived from an EMBL/GenBank/DDBJ whole genome shotgun (WGS) entry which is preliminary data.</text>
</comment>
<sequence length="83" mass="9345">MGLFTKKKTTEEVTTPIQEELYLVTKAVDTTSLPKEVLNTDFELLSKAEEKSNYRSNIAKSIRNPQISRAVSSLQLKNPFKGV</sequence>
<name>A0A847CZJ4_9BACT</name>
<dbReference type="EMBL" id="JAAZBX010000002">
    <property type="protein sequence ID" value="NLD25149.1"/>
    <property type="molecule type" value="Genomic_DNA"/>
</dbReference>
<organism evidence="1 2">
    <name type="scientific">Candidatus Dojkabacteria bacterium</name>
    <dbReference type="NCBI Taxonomy" id="2099670"/>
    <lineage>
        <taxon>Bacteria</taxon>
        <taxon>Candidatus Dojkabacteria</taxon>
    </lineage>
</organism>